<reference evidence="2 3" key="1">
    <citation type="submission" date="2024-09" db="EMBL/GenBank/DDBJ databases">
        <authorList>
            <person name="Sun Q."/>
            <person name="Mori K."/>
        </authorList>
    </citation>
    <scope>NUCLEOTIDE SEQUENCE [LARGE SCALE GENOMIC DNA]</scope>
    <source>
        <strain evidence="2 3">CCM 3426</strain>
    </source>
</reference>
<dbReference type="RefSeq" id="WP_189653867.1">
    <property type="nucleotide sequence ID" value="NZ_BMRC01000050.1"/>
</dbReference>
<protein>
    <submittedName>
        <fullName evidence="2">Thiopeptide-type bacteriocin biosynthesis protein</fullName>
    </submittedName>
</protein>
<accession>A0ABV5ITY9</accession>
<evidence type="ECO:0000259" key="1">
    <source>
        <dbReference type="Pfam" id="PF14028"/>
    </source>
</evidence>
<comment type="caution">
    <text evidence="2">The sequence shown here is derived from an EMBL/GenBank/DDBJ whole genome shotgun (WGS) entry which is preliminary data.</text>
</comment>
<dbReference type="InterPro" id="IPR023809">
    <property type="entry name" value="Thiopep_bacteriocin_synth_dom"/>
</dbReference>
<name>A0ABV5ITY9_9ACTN</name>
<dbReference type="Proteomes" id="UP001589647">
    <property type="component" value="Unassembled WGS sequence"/>
</dbReference>
<keyword evidence="3" id="KW-1185">Reference proteome</keyword>
<feature type="domain" description="Thiopeptide-type bacteriocin biosynthesis" evidence="1">
    <location>
        <begin position="5"/>
        <end position="243"/>
    </location>
</feature>
<proteinExistence type="predicted"/>
<dbReference type="Pfam" id="PF14028">
    <property type="entry name" value="Lant_dehydr_C"/>
    <property type="match status" value="1"/>
</dbReference>
<organism evidence="2 3">
    <name type="scientific">Nonomuraea spiralis</name>
    <dbReference type="NCBI Taxonomy" id="46182"/>
    <lineage>
        <taxon>Bacteria</taxon>
        <taxon>Bacillati</taxon>
        <taxon>Actinomycetota</taxon>
        <taxon>Actinomycetes</taxon>
        <taxon>Streptosporangiales</taxon>
        <taxon>Streptosporangiaceae</taxon>
        <taxon>Nonomuraea</taxon>
    </lineage>
</organism>
<dbReference type="NCBIfam" id="TIGR03891">
    <property type="entry name" value="thiopep_ocin"/>
    <property type="match status" value="1"/>
</dbReference>
<dbReference type="EMBL" id="JBHMEI010000048">
    <property type="protein sequence ID" value="MFB9207239.1"/>
    <property type="molecule type" value="Genomic_DNA"/>
</dbReference>
<evidence type="ECO:0000313" key="3">
    <source>
        <dbReference type="Proteomes" id="UP001589647"/>
    </source>
</evidence>
<sequence length="246" mass="28028">MRRDWLYYRLVVQSADHLQDVVEHPLSRLIEAAEGIERWFFLRFTDRWGPHVRLRLAATPERVREVRRLARQVFEARDAWPNRLTGSWRGAALSLYEPELARYGGVAGVASAERVFQASSELALSLAGPGRREGRLATALTVTRTAVELLPPAGRRSFLYHMAWYWTGHDRERRTRIRLLAGRRPVQPAPLSGPASDLYGHHLERALAEGPRTAPHLLFHFVHTTNNRLGLNVLEEALIAEQLLLG</sequence>
<evidence type="ECO:0000313" key="2">
    <source>
        <dbReference type="EMBL" id="MFB9207239.1"/>
    </source>
</evidence>
<gene>
    <name evidence="2" type="ORF">ACFFV7_39045</name>
</gene>